<evidence type="ECO:0000313" key="1">
    <source>
        <dbReference type="EMBL" id="GJE90760.1"/>
    </source>
</evidence>
<protein>
    <submittedName>
        <fullName evidence="1">Uncharacterized protein</fullName>
    </submittedName>
</protein>
<comment type="caution">
    <text evidence="1">The sequence shown here is derived from an EMBL/GenBank/DDBJ whole genome shotgun (WGS) entry which is preliminary data.</text>
</comment>
<dbReference type="Proteomes" id="UP000703269">
    <property type="component" value="Unassembled WGS sequence"/>
</dbReference>
<dbReference type="OrthoDB" id="2776599at2759"/>
<organism evidence="1 2">
    <name type="scientific">Phanerochaete sordida</name>
    <dbReference type="NCBI Taxonomy" id="48140"/>
    <lineage>
        <taxon>Eukaryota</taxon>
        <taxon>Fungi</taxon>
        <taxon>Dikarya</taxon>
        <taxon>Basidiomycota</taxon>
        <taxon>Agaricomycotina</taxon>
        <taxon>Agaricomycetes</taxon>
        <taxon>Polyporales</taxon>
        <taxon>Phanerochaetaceae</taxon>
        <taxon>Phanerochaete</taxon>
    </lineage>
</organism>
<proteinExistence type="predicted"/>
<gene>
    <name evidence="1" type="ORF">PsYK624_069040</name>
</gene>
<dbReference type="EMBL" id="BPQB01000018">
    <property type="protein sequence ID" value="GJE90760.1"/>
    <property type="molecule type" value="Genomic_DNA"/>
</dbReference>
<name>A0A9P3LD08_9APHY</name>
<evidence type="ECO:0000313" key="2">
    <source>
        <dbReference type="Proteomes" id="UP000703269"/>
    </source>
</evidence>
<reference evidence="1 2" key="1">
    <citation type="submission" date="2021-08" db="EMBL/GenBank/DDBJ databases">
        <title>Draft Genome Sequence of Phanerochaete sordida strain YK-624.</title>
        <authorList>
            <person name="Mori T."/>
            <person name="Dohra H."/>
            <person name="Suzuki T."/>
            <person name="Kawagishi H."/>
            <person name="Hirai H."/>
        </authorList>
    </citation>
    <scope>NUCLEOTIDE SEQUENCE [LARGE SCALE GENOMIC DNA]</scope>
    <source>
        <strain evidence="1 2">YK-624</strain>
    </source>
</reference>
<dbReference type="AlphaFoldDB" id="A0A9P3LD08"/>
<keyword evidence="2" id="KW-1185">Reference proteome</keyword>
<accession>A0A9P3LD08</accession>
<sequence>MDRTIVFNWHGISKRQRILLCFAPPGDKIELGPERNHIVWKVVDVERYGSASVFFTGRMACGQTSLCPGGRVRGSHWIDIERGESADLTDAPSAATPGPGVWTKASVRNIDDPCMHIHNGTRAAQTLVLGTVRPIGPYAIRLFEPTFCWTGVRPKQTVNAKFDAHLCAVILDGDKVYEESEMITAAIPPECVFWRQNVNKLPAVSYFEFLMTDEGFVMRKEE</sequence>